<dbReference type="RefSeq" id="WP_216941836.1">
    <property type="nucleotide sequence ID" value="NZ_CP077062.1"/>
</dbReference>
<dbReference type="AlphaFoldDB" id="A0A975T2V8"/>
<gene>
    <name evidence="7" type="ORF">KRR39_09795</name>
</gene>
<accession>A0A975T2V8</accession>
<evidence type="ECO:0000313" key="8">
    <source>
        <dbReference type="Proteomes" id="UP000683575"/>
    </source>
</evidence>
<keyword evidence="3 6" id="KW-0812">Transmembrane</keyword>
<dbReference type="PANTHER" id="PTHR39087:SF2">
    <property type="entry name" value="UPF0104 MEMBRANE PROTEIN MJ1595"/>
    <property type="match status" value="1"/>
</dbReference>
<dbReference type="PANTHER" id="PTHR39087">
    <property type="entry name" value="UPF0104 MEMBRANE PROTEIN MJ1595"/>
    <property type="match status" value="1"/>
</dbReference>
<evidence type="ECO:0000256" key="6">
    <source>
        <dbReference type="SAM" id="Phobius"/>
    </source>
</evidence>
<keyword evidence="5 6" id="KW-0472">Membrane</keyword>
<dbReference type="Pfam" id="PF03706">
    <property type="entry name" value="LPG_synthase_TM"/>
    <property type="match status" value="1"/>
</dbReference>
<organism evidence="7 8">
    <name type="scientific">Nocardioides panacis</name>
    <dbReference type="NCBI Taxonomy" id="2849501"/>
    <lineage>
        <taxon>Bacteria</taxon>
        <taxon>Bacillati</taxon>
        <taxon>Actinomycetota</taxon>
        <taxon>Actinomycetes</taxon>
        <taxon>Propionibacteriales</taxon>
        <taxon>Nocardioidaceae</taxon>
        <taxon>Nocardioides</taxon>
    </lineage>
</organism>
<protein>
    <submittedName>
        <fullName evidence="7">Flippase-like domain-containing protein</fullName>
    </submittedName>
</protein>
<sequence>MPVTVRSRASRRIGYGWRAALVATVVAAGLWTATRHVAGVTWGQVAHQLGQVSGGRLGLLALVWLSGLTIYAVVLSAALPGLGVRRGLLLNLTGSAVSNVVPLGGAVGTALNWRMVTRWGHTNASFVAYCVLTNALDVLTKLALPLVAVGVLVLQPGDVPRTLWTISLACGIAASTLGGAGVLALRTGPPTGGRRLRARLGRPLRDSASLIRRALNDGWPRMLVGSTAYIASQVLLLDLSLRTVGLRPALSVVLVAAALERLGTLLPVTPGGAGVAEIGVIAWLVATGLDPASVVAGVVLYRVFLVVMEIPVGGALLGGWAWRQRQRAAGLAEVGA</sequence>
<evidence type="ECO:0000256" key="5">
    <source>
        <dbReference type="ARBA" id="ARBA00023136"/>
    </source>
</evidence>
<dbReference type="EMBL" id="CP077062">
    <property type="protein sequence ID" value="QWZ09990.1"/>
    <property type="molecule type" value="Genomic_DNA"/>
</dbReference>
<comment type="subcellular location">
    <subcellularLocation>
        <location evidence="1">Cell membrane</location>
        <topology evidence="1">Multi-pass membrane protein</topology>
    </subcellularLocation>
</comment>
<evidence type="ECO:0000256" key="1">
    <source>
        <dbReference type="ARBA" id="ARBA00004651"/>
    </source>
</evidence>
<evidence type="ECO:0000256" key="4">
    <source>
        <dbReference type="ARBA" id="ARBA00022989"/>
    </source>
</evidence>
<reference evidence="7" key="1">
    <citation type="submission" date="2021-06" db="EMBL/GenBank/DDBJ databases">
        <title>Complete genome sequence of Nocardioides sp. G188.</title>
        <authorList>
            <person name="Im W.-T."/>
        </authorList>
    </citation>
    <scope>NUCLEOTIDE SEQUENCE</scope>
    <source>
        <strain evidence="7">G188</strain>
    </source>
</reference>
<feature type="transmembrane region" description="Helical" evidence="6">
    <location>
        <begin position="262"/>
        <end position="286"/>
    </location>
</feature>
<feature type="transmembrane region" description="Helical" evidence="6">
    <location>
        <begin position="126"/>
        <end position="154"/>
    </location>
</feature>
<feature type="transmembrane region" description="Helical" evidence="6">
    <location>
        <begin position="298"/>
        <end position="322"/>
    </location>
</feature>
<keyword evidence="4 6" id="KW-1133">Transmembrane helix</keyword>
<feature type="transmembrane region" description="Helical" evidence="6">
    <location>
        <begin position="166"/>
        <end position="185"/>
    </location>
</feature>
<dbReference type="InterPro" id="IPR022791">
    <property type="entry name" value="L-PG_synthase/AglD"/>
</dbReference>
<keyword evidence="8" id="KW-1185">Reference proteome</keyword>
<feature type="transmembrane region" description="Helical" evidence="6">
    <location>
        <begin position="59"/>
        <end position="82"/>
    </location>
</feature>
<name>A0A975T2V8_9ACTN</name>
<evidence type="ECO:0000313" key="7">
    <source>
        <dbReference type="EMBL" id="QWZ09990.1"/>
    </source>
</evidence>
<proteinExistence type="predicted"/>
<evidence type="ECO:0000256" key="2">
    <source>
        <dbReference type="ARBA" id="ARBA00022475"/>
    </source>
</evidence>
<evidence type="ECO:0000256" key="3">
    <source>
        <dbReference type="ARBA" id="ARBA00022692"/>
    </source>
</evidence>
<keyword evidence="2" id="KW-1003">Cell membrane</keyword>
<dbReference type="GO" id="GO:0005886">
    <property type="term" value="C:plasma membrane"/>
    <property type="evidence" value="ECO:0007669"/>
    <property type="project" value="UniProtKB-SubCell"/>
</dbReference>
<feature type="transmembrane region" description="Helical" evidence="6">
    <location>
        <begin position="89"/>
        <end position="111"/>
    </location>
</feature>
<dbReference type="KEGG" id="nps:KRR39_09795"/>
<dbReference type="Proteomes" id="UP000683575">
    <property type="component" value="Chromosome"/>
</dbReference>